<dbReference type="Proteomes" id="UP001057402">
    <property type="component" value="Chromosome 11"/>
</dbReference>
<sequence length="102" mass="11182">MDIRVATAKLRSIQTLANDVVVQVSSTGVIGTVGYSPPEYGMGSQVSREGDVYSYGILLLEMFTGKRPTDNMFQILHLTDIHHINMNSPAKGHAPHLTQDQL</sequence>
<evidence type="ECO:0000313" key="1">
    <source>
        <dbReference type="EMBL" id="KAI4312409.1"/>
    </source>
</evidence>
<dbReference type="EMBL" id="CM042890">
    <property type="protein sequence ID" value="KAI4312409.1"/>
    <property type="molecule type" value="Genomic_DNA"/>
</dbReference>
<comment type="caution">
    <text evidence="1">The sequence shown here is derived from an EMBL/GenBank/DDBJ whole genome shotgun (WGS) entry which is preliminary data.</text>
</comment>
<organism evidence="1 2">
    <name type="scientific">Melastoma candidum</name>
    <dbReference type="NCBI Taxonomy" id="119954"/>
    <lineage>
        <taxon>Eukaryota</taxon>
        <taxon>Viridiplantae</taxon>
        <taxon>Streptophyta</taxon>
        <taxon>Embryophyta</taxon>
        <taxon>Tracheophyta</taxon>
        <taxon>Spermatophyta</taxon>
        <taxon>Magnoliopsida</taxon>
        <taxon>eudicotyledons</taxon>
        <taxon>Gunneridae</taxon>
        <taxon>Pentapetalae</taxon>
        <taxon>rosids</taxon>
        <taxon>malvids</taxon>
        <taxon>Myrtales</taxon>
        <taxon>Melastomataceae</taxon>
        <taxon>Melastomatoideae</taxon>
        <taxon>Melastomateae</taxon>
        <taxon>Melastoma</taxon>
    </lineage>
</organism>
<evidence type="ECO:0000313" key="2">
    <source>
        <dbReference type="Proteomes" id="UP001057402"/>
    </source>
</evidence>
<reference evidence="2" key="1">
    <citation type="journal article" date="2023" name="Front. Plant Sci.">
        <title>Chromosomal-level genome assembly of Melastoma candidum provides insights into trichome evolution.</title>
        <authorList>
            <person name="Zhong Y."/>
            <person name="Wu W."/>
            <person name="Sun C."/>
            <person name="Zou P."/>
            <person name="Liu Y."/>
            <person name="Dai S."/>
            <person name="Zhou R."/>
        </authorList>
    </citation>
    <scope>NUCLEOTIDE SEQUENCE [LARGE SCALE GENOMIC DNA]</scope>
</reference>
<keyword evidence="2" id="KW-1185">Reference proteome</keyword>
<gene>
    <name evidence="1" type="ORF">MLD38_037219</name>
</gene>
<name>A0ACB9LNZ9_9MYRT</name>
<protein>
    <submittedName>
        <fullName evidence="1">Uncharacterized protein</fullName>
    </submittedName>
</protein>
<proteinExistence type="predicted"/>
<accession>A0ACB9LNZ9</accession>